<dbReference type="EMBL" id="KI396509">
    <property type="protein sequence ID" value="ERM97362.1"/>
    <property type="molecule type" value="Genomic_DNA"/>
</dbReference>
<dbReference type="Gramene" id="ERM97362">
    <property type="protein sequence ID" value="ERM97362"/>
    <property type="gene ID" value="AMTR_s00073p00192480"/>
</dbReference>
<proteinExistence type="predicted"/>
<dbReference type="AlphaFoldDB" id="W1NNJ7"/>
<dbReference type="Proteomes" id="UP000017836">
    <property type="component" value="Unassembled WGS sequence"/>
</dbReference>
<gene>
    <name evidence="1" type="ORF">AMTR_s00073p00192480</name>
</gene>
<protein>
    <submittedName>
        <fullName evidence="1">Uncharacterized protein</fullName>
    </submittedName>
</protein>
<organism evidence="1 2">
    <name type="scientific">Amborella trichopoda</name>
    <dbReference type="NCBI Taxonomy" id="13333"/>
    <lineage>
        <taxon>Eukaryota</taxon>
        <taxon>Viridiplantae</taxon>
        <taxon>Streptophyta</taxon>
        <taxon>Embryophyta</taxon>
        <taxon>Tracheophyta</taxon>
        <taxon>Spermatophyta</taxon>
        <taxon>Magnoliopsida</taxon>
        <taxon>Amborellales</taxon>
        <taxon>Amborellaceae</taxon>
        <taxon>Amborella</taxon>
    </lineage>
</organism>
<evidence type="ECO:0000313" key="2">
    <source>
        <dbReference type="Proteomes" id="UP000017836"/>
    </source>
</evidence>
<reference evidence="2" key="1">
    <citation type="journal article" date="2013" name="Science">
        <title>The Amborella genome and the evolution of flowering plants.</title>
        <authorList>
            <consortium name="Amborella Genome Project"/>
        </authorList>
    </citation>
    <scope>NUCLEOTIDE SEQUENCE [LARGE SCALE GENOMIC DNA]</scope>
</reference>
<name>W1NNJ7_AMBTC</name>
<sequence length="100" mass="10840">MAQASGARLKATRTSFWPSDVIIVKVDRGSKATLSLTIPRLVFKSSVKDSAYRPKGIALQGSPPQSICYGRFHKRLEPLGCTSAALLWVGKRAEDTGSTF</sequence>
<evidence type="ECO:0000313" key="1">
    <source>
        <dbReference type="EMBL" id="ERM97362.1"/>
    </source>
</evidence>
<accession>W1NNJ7</accession>
<keyword evidence="2" id="KW-1185">Reference proteome</keyword>
<dbReference type="HOGENOM" id="CLU_2309857_0_0_1"/>